<dbReference type="Proteomes" id="UP000275777">
    <property type="component" value="Chromosome"/>
</dbReference>
<evidence type="ECO:0000313" key="1">
    <source>
        <dbReference type="EMBL" id="VEB40526.1"/>
    </source>
</evidence>
<gene>
    <name evidence="1" type="ORF">NCTC9695_00926</name>
</gene>
<dbReference type="EMBL" id="LR134182">
    <property type="protein sequence ID" value="VEB40526.1"/>
    <property type="molecule type" value="Genomic_DNA"/>
</dbReference>
<accession>A0A3S5DL59</accession>
<protein>
    <submittedName>
        <fullName evidence="1">Uncharacterized protein</fullName>
    </submittedName>
</protein>
<name>A0A3S5DL59_CHRVL</name>
<dbReference type="AlphaFoldDB" id="A0A3S5DL59"/>
<organism evidence="1 2">
    <name type="scientific">Chromobacterium violaceum</name>
    <dbReference type="NCBI Taxonomy" id="536"/>
    <lineage>
        <taxon>Bacteria</taxon>
        <taxon>Pseudomonadati</taxon>
        <taxon>Pseudomonadota</taxon>
        <taxon>Betaproteobacteria</taxon>
        <taxon>Neisseriales</taxon>
        <taxon>Chromobacteriaceae</taxon>
        <taxon>Chromobacterium</taxon>
    </lineage>
</organism>
<proteinExistence type="predicted"/>
<reference evidence="1 2" key="1">
    <citation type="submission" date="2018-12" db="EMBL/GenBank/DDBJ databases">
        <authorList>
            <consortium name="Pathogen Informatics"/>
        </authorList>
    </citation>
    <scope>NUCLEOTIDE SEQUENCE [LARGE SCALE GENOMIC DNA]</scope>
    <source>
        <strain evidence="1 2">NCTC9695</strain>
    </source>
</reference>
<evidence type="ECO:0000313" key="2">
    <source>
        <dbReference type="Proteomes" id="UP000275777"/>
    </source>
</evidence>
<sequence>MMRPRVAAPTGTEIGAPVLATAMPRFRPSELPSQWYGPRRRQLLLNFERQVGVYQLQGIINLRHGVARKFHVDHRANDLYDFALAHYRFLKINFYSSVDGYTAAAPATISDSSVVIAA</sequence>